<sequence length="373" mass="39750">MLIGELIRDLRTARGWSQGRLASEINDACSASLTREYISGWERAKVRPGPFYLRCLSTVLDVPLEVLEGVAGRPGQPVRSNAAATVAAPAVTAGLLSTGFAVRLRGGPSSEEWEAKLAAYGSDYMSLGAADIQHRVAGDLVVVQQQLDDPPMWAVAARLMTLYATTFSRAEQAQAVSWFRTAAEAADRSGDRDTRVWVRGRAALSLGYGGTSLGLAGVLADQAMALTDRPSAGLLGATLGKAYTAAIRGDKATALRLADRGRRLFDASAAAAGRSEGVSDYAIPAWRMNGFLSLLSARVGDERRALQAQEEARRELPEKLPRFVAHLELHTGLMLTRAGDKAAGLAHARATLDALPPGKLNGTLQMLMDEIRA</sequence>
<dbReference type="SMART" id="SM00530">
    <property type="entry name" value="HTH_XRE"/>
    <property type="match status" value="1"/>
</dbReference>
<evidence type="ECO:0000313" key="2">
    <source>
        <dbReference type="EMBL" id="GHC72486.1"/>
    </source>
</evidence>
<dbReference type="InterPro" id="IPR010982">
    <property type="entry name" value="Lambda_DNA-bd_dom_sf"/>
</dbReference>
<dbReference type="RefSeq" id="WP_190113054.1">
    <property type="nucleotide sequence ID" value="NZ_BMVB01000036.1"/>
</dbReference>
<dbReference type="Pfam" id="PF01381">
    <property type="entry name" value="HTH_3"/>
    <property type="match status" value="1"/>
</dbReference>
<proteinExistence type="predicted"/>
<dbReference type="InterPro" id="IPR001387">
    <property type="entry name" value="Cro/C1-type_HTH"/>
</dbReference>
<organism evidence="2 3">
    <name type="scientific">Streptomyces cinnamoneus</name>
    <name type="common">Streptoverticillium cinnamoneum</name>
    <dbReference type="NCBI Taxonomy" id="53446"/>
    <lineage>
        <taxon>Bacteria</taxon>
        <taxon>Bacillati</taxon>
        <taxon>Actinomycetota</taxon>
        <taxon>Actinomycetes</taxon>
        <taxon>Kitasatosporales</taxon>
        <taxon>Streptomycetaceae</taxon>
        <taxon>Streptomyces</taxon>
        <taxon>Streptomyces cinnamoneus group</taxon>
    </lineage>
</organism>
<reference evidence="2" key="1">
    <citation type="journal article" date="2014" name="Int. J. Syst. Evol. Microbiol.">
        <title>Complete genome sequence of Corynebacterium casei LMG S-19264T (=DSM 44701T), isolated from a smear-ripened cheese.</title>
        <authorList>
            <consortium name="US DOE Joint Genome Institute (JGI-PGF)"/>
            <person name="Walter F."/>
            <person name="Albersmeier A."/>
            <person name="Kalinowski J."/>
            <person name="Ruckert C."/>
        </authorList>
    </citation>
    <scope>NUCLEOTIDE SEQUENCE</scope>
    <source>
        <strain evidence="2">JCM 4633</strain>
    </source>
</reference>
<protein>
    <recommendedName>
        <fullName evidence="1">HTH cro/C1-type domain-containing protein</fullName>
    </recommendedName>
</protein>
<gene>
    <name evidence="2" type="ORF">GCM10010507_59570</name>
</gene>
<evidence type="ECO:0000313" key="3">
    <source>
        <dbReference type="Proteomes" id="UP000646244"/>
    </source>
</evidence>
<dbReference type="Proteomes" id="UP000646244">
    <property type="component" value="Unassembled WGS sequence"/>
</dbReference>
<reference evidence="2" key="2">
    <citation type="submission" date="2020-09" db="EMBL/GenBank/DDBJ databases">
        <authorList>
            <person name="Sun Q."/>
            <person name="Ohkuma M."/>
        </authorList>
    </citation>
    <scope>NUCLEOTIDE SEQUENCE</scope>
    <source>
        <strain evidence="2">JCM 4633</strain>
    </source>
</reference>
<dbReference type="GO" id="GO:0003677">
    <property type="term" value="F:DNA binding"/>
    <property type="evidence" value="ECO:0007669"/>
    <property type="project" value="InterPro"/>
</dbReference>
<comment type="caution">
    <text evidence="2">The sequence shown here is derived from an EMBL/GenBank/DDBJ whole genome shotgun (WGS) entry which is preliminary data.</text>
</comment>
<feature type="domain" description="HTH cro/C1-type" evidence="1">
    <location>
        <begin position="7"/>
        <end position="67"/>
    </location>
</feature>
<dbReference type="SUPFAM" id="SSF47413">
    <property type="entry name" value="lambda repressor-like DNA-binding domains"/>
    <property type="match status" value="1"/>
</dbReference>
<dbReference type="AlphaFoldDB" id="A0A918U0E8"/>
<name>A0A918U0E8_STRCJ</name>
<dbReference type="Gene3D" id="1.10.260.40">
    <property type="entry name" value="lambda repressor-like DNA-binding domains"/>
    <property type="match status" value="1"/>
</dbReference>
<dbReference type="PROSITE" id="PS50943">
    <property type="entry name" value="HTH_CROC1"/>
    <property type="match status" value="1"/>
</dbReference>
<evidence type="ECO:0000259" key="1">
    <source>
        <dbReference type="PROSITE" id="PS50943"/>
    </source>
</evidence>
<accession>A0A918U0E8</accession>
<dbReference type="CDD" id="cd00093">
    <property type="entry name" value="HTH_XRE"/>
    <property type="match status" value="1"/>
</dbReference>
<dbReference type="EMBL" id="BMVB01000036">
    <property type="protein sequence ID" value="GHC72486.1"/>
    <property type="molecule type" value="Genomic_DNA"/>
</dbReference>